<evidence type="ECO:0000313" key="7">
    <source>
        <dbReference type="EMBL" id="VDZ60171.1"/>
    </source>
</evidence>
<sequence>MKKLLIVLMMLVSPVWAAAPFTPEQEARIKEIVRETMVSNPDILAQAVDAWQQQTASQQVSQVIAANAKTLYDDPASPRMGAKNAKLTLVTFTDYNCPYCKRFDPMLEKIVKQYPQVALVVKLLPFKGESSVSSARIALTAWQQHPEQFWALHQRLMAKKGFHDDASIAAAQQKTNVKPVAPSDRSMETLRTNMQLAEQLGVQGTPATLIGDRMLAGAVSYQELESMVKQQLAKANNG</sequence>
<dbReference type="SUPFAM" id="SSF52833">
    <property type="entry name" value="Thioredoxin-like"/>
    <property type="match status" value="1"/>
</dbReference>
<dbReference type="Gene3D" id="3.40.30.10">
    <property type="entry name" value="Glutaredoxin"/>
    <property type="match status" value="1"/>
</dbReference>
<keyword evidence="1 5" id="KW-0732">Signal</keyword>
<evidence type="ECO:0000256" key="1">
    <source>
        <dbReference type="ARBA" id="ARBA00022729"/>
    </source>
</evidence>
<dbReference type="Pfam" id="PF18312">
    <property type="entry name" value="ScsC_N"/>
    <property type="match status" value="1"/>
</dbReference>
<dbReference type="PROSITE" id="PS00194">
    <property type="entry name" value="THIOREDOXIN_1"/>
    <property type="match status" value="1"/>
</dbReference>
<evidence type="ECO:0000256" key="3">
    <source>
        <dbReference type="ARBA" id="ARBA00023157"/>
    </source>
</evidence>
<evidence type="ECO:0000313" key="8">
    <source>
        <dbReference type="Proteomes" id="UP000281391"/>
    </source>
</evidence>
<dbReference type="RefSeq" id="WP_004960379.1">
    <property type="nucleotide sequence ID" value="NZ_JAQMZQ010000006.1"/>
</dbReference>
<dbReference type="InterPro" id="IPR013766">
    <property type="entry name" value="Thioredoxin_domain"/>
</dbReference>
<protein>
    <submittedName>
        <fullName evidence="7">Thiol-disulfide oxidoreductase D</fullName>
    </submittedName>
</protein>
<evidence type="ECO:0000256" key="2">
    <source>
        <dbReference type="ARBA" id="ARBA00023002"/>
    </source>
</evidence>
<feature type="signal peptide" evidence="5">
    <location>
        <begin position="1"/>
        <end position="17"/>
    </location>
</feature>
<dbReference type="InterPro" id="IPR017937">
    <property type="entry name" value="Thioredoxin_CS"/>
</dbReference>
<dbReference type="PROSITE" id="PS51352">
    <property type="entry name" value="THIOREDOXIN_2"/>
    <property type="match status" value="1"/>
</dbReference>
<evidence type="ECO:0000256" key="4">
    <source>
        <dbReference type="ARBA" id="ARBA00023284"/>
    </source>
</evidence>
<dbReference type="InterPro" id="IPR041205">
    <property type="entry name" value="ScsC_N"/>
</dbReference>
<organism evidence="7 8">
    <name type="scientific">Serratia odorifera</name>
    <dbReference type="NCBI Taxonomy" id="618"/>
    <lineage>
        <taxon>Bacteria</taxon>
        <taxon>Pseudomonadati</taxon>
        <taxon>Pseudomonadota</taxon>
        <taxon>Gammaproteobacteria</taxon>
        <taxon>Enterobacterales</taxon>
        <taxon>Yersiniaceae</taxon>
        <taxon>Serratia</taxon>
    </lineage>
</organism>
<dbReference type="GO" id="GO:0015036">
    <property type="term" value="F:disulfide oxidoreductase activity"/>
    <property type="evidence" value="ECO:0007669"/>
    <property type="project" value="UniProtKB-ARBA"/>
</dbReference>
<dbReference type="KEGG" id="sof:NCTC11214_03323"/>
<proteinExistence type="predicted"/>
<gene>
    <name evidence="7" type="primary">bdbD</name>
    <name evidence="7" type="ORF">NCTC11214_03323</name>
</gene>
<feature type="domain" description="Thioredoxin" evidence="6">
    <location>
        <begin position="41"/>
        <end position="233"/>
    </location>
</feature>
<keyword evidence="4" id="KW-0676">Redox-active center</keyword>
<keyword evidence="2" id="KW-0560">Oxidoreductase</keyword>
<name>A0A3S4EXA6_SEROD</name>
<dbReference type="InterPro" id="IPR036249">
    <property type="entry name" value="Thioredoxin-like_sf"/>
</dbReference>
<feature type="chain" id="PRO_5018742369" evidence="5">
    <location>
        <begin position="18"/>
        <end position="238"/>
    </location>
</feature>
<dbReference type="AlphaFoldDB" id="A0A3S4EXA6"/>
<evidence type="ECO:0000256" key="5">
    <source>
        <dbReference type="SAM" id="SignalP"/>
    </source>
</evidence>
<evidence type="ECO:0000259" key="6">
    <source>
        <dbReference type="PROSITE" id="PS51352"/>
    </source>
</evidence>
<dbReference type="InterPro" id="IPR001853">
    <property type="entry name" value="DSBA-like_thioredoxin_dom"/>
</dbReference>
<keyword evidence="3" id="KW-1015">Disulfide bond</keyword>
<dbReference type="PANTHER" id="PTHR13887">
    <property type="entry name" value="GLUTATHIONE S-TRANSFERASE KAPPA"/>
    <property type="match status" value="1"/>
</dbReference>
<dbReference type="PANTHER" id="PTHR13887:SF14">
    <property type="entry name" value="DISULFIDE BOND FORMATION PROTEIN D"/>
    <property type="match status" value="1"/>
</dbReference>
<dbReference type="EMBL" id="LR134117">
    <property type="protein sequence ID" value="VDZ60171.1"/>
    <property type="molecule type" value="Genomic_DNA"/>
</dbReference>
<dbReference type="Proteomes" id="UP000281391">
    <property type="component" value="Chromosome"/>
</dbReference>
<reference evidence="7 8" key="1">
    <citation type="submission" date="2018-12" db="EMBL/GenBank/DDBJ databases">
        <authorList>
            <consortium name="Pathogen Informatics"/>
        </authorList>
    </citation>
    <scope>NUCLEOTIDE SEQUENCE [LARGE SCALE GENOMIC DNA]</scope>
    <source>
        <strain evidence="7 8">NCTC11214</strain>
    </source>
</reference>
<dbReference type="CDD" id="cd03023">
    <property type="entry name" value="DsbA_Com1_like"/>
    <property type="match status" value="1"/>
</dbReference>
<dbReference type="Pfam" id="PF01323">
    <property type="entry name" value="DSBA"/>
    <property type="match status" value="1"/>
</dbReference>
<accession>A0A3S4EXA6</accession>